<keyword evidence="13" id="KW-1185">Reference proteome</keyword>
<comment type="subcellular location">
    <subcellularLocation>
        <location evidence="2">Cytoplasm</location>
    </subcellularLocation>
</comment>
<keyword evidence="7" id="KW-0963">Cytoplasm</keyword>
<evidence type="ECO:0000256" key="6">
    <source>
        <dbReference type="ARBA" id="ARBA00011893"/>
    </source>
</evidence>
<dbReference type="PANTHER" id="PTHR11776:SF7">
    <property type="entry name" value="PHOSPHORIBOSYLTRANSFERASE DOMAIN-CONTAINING PROTEIN"/>
    <property type="match status" value="1"/>
</dbReference>
<dbReference type="Gene3D" id="3.40.50.2020">
    <property type="match status" value="1"/>
</dbReference>
<comment type="pathway">
    <text evidence="3">Purine metabolism; AMP biosynthesis via salvage pathway; AMP from adenine: step 1/1.</text>
</comment>
<dbReference type="CDD" id="cd06223">
    <property type="entry name" value="PRTases_typeI"/>
    <property type="match status" value="1"/>
</dbReference>
<evidence type="ECO:0000256" key="5">
    <source>
        <dbReference type="ARBA" id="ARBA00011738"/>
    </source>
</evidence>
<proteinExistence type="inferred from homology"/>
<organism evidence="12 13">
    <name type="scientific">Apatococcus fuscideae</name>
    <dbReference type="NCBI Taxonomy" id="2026836"/>
    <lineage>
        <taxon>Eukaryota</taxon>
        <taxon>Viridiplantae</taxon>
        <taxon>Chlorophyta</taxon>
        <taxon>core chlorophytes</taxon>
        <taxon>Trebouxiophyceae</taxon>
        <taxon>Chlorellales</taxon>
        <taxon>Chlorellaceae</taxon>
        <taxon>Apatococcus</taxon>
    </lineage>
</organism>
<dbReference type="GO" id="GO:0003999">
    <property type="term" value="F:adenine phosphoribosyltransferase activity"/>
    <property type="evidence" value="ECO:0007669"/>
    <property type="project" value="UniProtKB-EC"/>
</dbReference>
<gene>
    <name evidence="12" type="ORF">WJX84_008262</name>
</gene>
<comment type="similarity">
    <text evidence="4">Belongs to the purine/pyrimidine phosphoribosyltransferase family.</text>
</comment>
<keyword evidence="10" id="KW-0660">Purine salvage</keyword>
<name>A0AAW1TAW6_9CHLO</name>
<sequence length="186" mass="20151">MVFQAKPLDDKLQYVSDSIRMVPDFPKKGILFQDITTLTRDPKALKLCVEAFVERYRGQKIDVVAGIEARGFIFGPPLAMALGVGFVPLRKPGKLPGETIGAEYQLEYGSDRIEMTVESITKGQNVVIIDDLIATGGTLGAAVQLVEKVGAKVHEAACVVELPELQGRAKLKATNVPLFVLLEKAA</sequence>
<evidence type="ECO:0000256" key="3">
    <source>
        <dbReference type="ARBA" id="ARBA00004659"/>
    </source>
</evidence>
<evidence type="ECO:0000259" key="11">
    <source>
        <dbReference type="Pfam" id="PF00156"/>
    </source>
</evidence>
<dbReference type="InterPro" id="IPR000836">
    <property type="entry name" value="PRTase_dom"/>
</dbReference>
<evidence type="ECO:0000313" key="13">
    <source>
        <dbReference type="Proteomes" id="UP001485043"/>
    </source>
</evidence>
<dbReference type="HAMAP" id="MF_00004">
    <property type="entry name" value="Aden_phosphoribosyltr"/>
    <property type="match status" value="1"/>
</dbReference>
<evidence type="ECO:0000256" key="8">
    <source>
        <dbReference type="ARBA" id="ARBA00022676"/>
    </source>
</evidence>
<reference evidence="12 13" key="1">
    <citation type="journal article" date="2024" name="Nat. Commun.">
        <title>Phylogenomics reveals the evolutionary origins of lichenization in chlorophyte algae.</title>
        <authorList>
            <person name="Puginier C."/>
            <person name="Libourel C."/>
            <person name="Otte J."/>
            <person name="Skaloud P."/>
            <person name="Haon M."/>
            <person name="Grisel S."/>
            <person name="Petersen M."/>
            <person name="Berrin J.G."/>
            <person name="Delaux P.M."/>
            <person name="Dal Grande F."/>
            <person name="Keller J."/>
        </authorList>
    </citation>
    <scope>NUCLEOTIDE SEQUENCE [LARGE SCALE GENOMIC DNA]</scope>
    <source>
        <strain evidence="12 13">SAG 2523</strain>
    </source>
</reference>
<dbReference type="InterPro" id="IPR029057">
    <property type="entry name" value="PRTase-like"/>
</dbReference>
<dbReference type="Proteomes" id="UP001485043">
    <property type="component" value="Unassembled WGS sequence"/>
</dbReference>
<dbReference type="FunFam" id="3.40.50.2020:FF:000021">
    <property type="entry name" value="Adenine phosphoribosyltransferase"/>
    <property type="match status" value="1"/>
</dbReference>
<dbReference type="Pfam" id="PF00156">
    <property type="entry name" value="Pribosyltran"/>
    <property type="match status" value="1"/>
</dbReference>
<dbReference type="GO" id="GO:0006168">
    <property type="term" value="P:adenine salvage"/>
    <property type="evidence" value="ECO:0007669"/>
    <property type="project" value="InterPro"/>
</dbReference>
<dbReference type="PANTHER" id="PTHR11776">
    <property type="entry name" value="ADENINE PHOSPHORIBOSYLTRANSFERASE"/>
    <property type="match status" value="1"/>
</dbReference>
<comment type="subunit">
    <text evidence="5">Homodimer.</text>
</comment>
<dbReference type="EMBL" id="JALJOV010000201">
    <property type="protein sequence ID" value="KAK9865963.1"/>
    <property type="molecule type" value="Genomic_DNA"/>
</dbReference>
<evidence type="ECO:0000256" key="2">
    <source>
        <dbReference type="ARBA" id="ARBA00004496"/>
    </source>
</evidence>
<dbReference type="SUPFAM" id="SSF53271">
    <property type="entry name" value="PRTase-like"/>
    <property type="match status" value="1"/>
</dbReference>
<keyword evidence="9" id="KW-0808">Transferase</keyword>
<evidence type="ECO:0000256" key="4">
    <source>
        <dbReference type="ARBA" id="ARBA00008391"/>
    </source>
</evidence>
<dbReference type="GO" id="GO:0006166">
    <property type="term" value="P:purine ribonucleoside salvage"/>
    <property type="evidence" value="ECO:0007669"/>
    <property type="project" value="UniProtKB-KW"/>
</dbReference>
<evidence type="ECO:0000256" key="7">
    <source>
        <dbReference type="ARBA" id="ARBA00022490"/>
    </source>
</evidence>
<feature type="domain" description="Phosphoribosyltransferase" evidence="11">
    <location>
        <begin position="36"/>
        <end position="168"/>
    </location>
</feature>
<dbReference type="NCBIfam" id="NF002634">
    <property type="entry name" value="PRK02304.1-3"/>
    <property type="match status" value="1"/>
</dbReference>
<comment type="caution">
    <text evidence="12">The sequence shown here is derived from an EMBL/GenBank/DDBJ whole genome shotgun (WGS) entry which is preliminary data.</text>
</comment>
<evidence type="ECO:0000313" key="12">
    <source>
        <dbReference type="EMBL" id="KAK9865963.1"/>
    </source>
</evidence>
<protein>
    <recommendedName>
        <fullName evidence="6">adenine phosphoribosyltransferase</fullName>
        <ecNumber evidence="6">2.4.2.7</ecNumber>
    </recommendedName>
</protein>
<dbReference type="AlphaFoldDB" id="A0AAW1TAW6"/>
<accession>A0AAW1TAW6</accession>
<dbReference type="InterPro" id="IPR005764">
    <property type="entry name" value="Ade_phspho_trans"/>
</dbReference>
<keyword evidence="8" id="KW-0328">Glycosyltransferase</keyword>
<dbReference type="EC" id="2.4.2.7" evidence="6"/>
<evidence type="ECO:0000256" key="1">
    <source>
        <dbReference type="ARBA" id="ARBA00000868"/>
    </source>
</evidence>
<dbReference type="NCBIfam" id="TIGR01090">
    <property type="entry name" value="apt"/>
    <property type="match status" value="1"/>
</dbReference>
<dbReference type="InterPro" id="IPR050120">
    <property type="entry name" value="Adenine_PRTase"/>
</dbReference>
<comment type="catalytic activity">
    <reaction evidence="1">
        <text>AMP + diphosphate = 5-phospho-alpha-D-ribose 1-diphosphate + adenine</text>
        <dbReference type="Rhea" id="RHEA:16609"/>
        <dbReference type="ChEBI" id="CHEBI:16708"/>
        <dbReference type="ChEBI" id="CHEBI:33019"/>
        <dbReference type="ChEBI" id="CHEBI:58017"/>
        <dbReference type="ChEBI" id="CHEBI:456215"/>
        <dbReference type="EC" id="2.4.2.7"/>
    </reaction>
</comment>
<dbReference type="GO" id="GO:0005829">
    <property type="term" value="C:cytosol"/>
    <property type="evidence" value="ECO:0007669"/>
    <property type="project" value="TreeGrafter"/>
</dbReference>
<evidence type="ECO:0000256" key="10">
    <source>
        <dbReference type="ARBA" id="ARBA00022726"/>
    </source>
</evidence>
<evidence type="ECO:0000256" key="9">
    <source>
        <dbReference type="ARBA" id="ARBA00022679"/>
    </source>
</evidence>
<dbReference type="NCBIfam" id="NF002636">
    <property type="entry name" value="PRK02304.1-5"/>
    <property type="match status" value="1"/>
</dbReference>